<comment type="caution">
    <text evidence="2">The sequence shown here is derived from an EMBL/GenBank/DDBJ whole genome shotgun (WGS) entry which is preliminary data.</text>
</comment>
<dbReference type="Proteomes" id="UP000321723">
    <property type="component" value="Unassembled WGS sequence"/>
</dbReference>
<dbReference type="EMBL" id="JACHDN010000001">
    <property type="protein sequence ID" value="MBB5475351.1"/>
    <property type="molecule type" value="Genomic_DNA"/>
</dbReference>
<proteinExistence type="predicted"/>
<evidence type="ECO:0000313" key="5">
    <source>
        <dbReference type="Proteomes" id="UP000564629"/>
    </source>
</evidence>
<dbReference type="AlphaFoldDB" id="A0A511F9Z3"/>
<dbReference type="RefSeq" id="WP_246802978.1">
    <property type="nucleotide sequence ID" value="NZ_BJVQ01000011.1"/>
</dbReference>
<reference evidence="2 4" key="1">
    <citation type="submission" date="2019-07" db="EMBL/GenBank/DDBJ databases">
        <title>Whole genome shotgun sequence of Cellulomonas hominis NBRC 16055.</title>
        <authorList>
            <person name="Hosoyama A."/>
            <person name="Uohara A."/>
            <person name="Ohji S."/>
            <person name="Ichikawa N."/>
        </authorList>
    </citation>
    <scope>NUCLEOTIDE SEQUENCE [LARGE SCALE GENOMIC DNA]</scope>
    <source>
        <strain evidence="2 4">NBRC 16055</strain>
    </source>
</reference>
<evidence type="ECO:0000313" key="2">
    <source>
        <dbReference type="EMBL" id="GEL46109.1"/>
    </source>
</evidence>
<dbReference type="Pfam" id="PF19850">
    <property type="entry name" value="DUF6325"/>
    <property type="match status" value="1"/>
</dbReference>
<feature type="region of interest" description="Disordered" evidence="1">
    <location>
        <begin position="117"/>
        <end position="155"/>
    </location>
</feature>
<dbReference type="EMBL" id="BJVQ01000011">
    <property type="protein sequence ID" value="GEL46109.1"/>
    <property type="molecule type" value="Genomic_DNA"/>
</dbReference>
<name>A0A511F9Z3_9CELL</name>
<evidence type="ECO:0000256" key="1">
    <source>
        <dbReference type="SAM" id="MobiDB-lite"/>
    </source>
</evidence>
<evidence type="ECO:0008006" key="6">
    <source>
        <dbReference type="Google" id="ProtNLM"/>
    </source>
</evidence>
<protein>
    <recommendedName>
        <fullName evidence="6">DUF1269 domain-containing protein</fullName>
    </recommendedName>
</protein>
<dbReference type="Proteomes" id="UP000564629">
    <property type="component" value="Unassembled WGS sequence"/>
</dbReference>
<evidence type="ECO:0000313" key="3">
    <source>
        <dbReference type="EMBL" id="MBB5475351.1"/>
    </source>
</evidence>
<evidence type="ECO:0000313" key="4">
    <source>
        <dbReference type="Proteomes" id="UP000321723"/>
    </source>
</evidence>
<reference evidence="3 5" key="2">
    <citation type="submission" date="2020-08" db="EMBL/GenBank/DDBJ databases">
        <title>Sequencing the genomes of 1000 actinobacteria strains.</title>
        <authorList>
            <person name="Klenk H.-P."/>
        </authorList>
    </citation>
    <scope>NUCLEOTIDE SEQUENCE [LARGE SCALE GENOMIC DNA]</scope>
    <source>
        <strain evidence="3 5">DSM 9581</strain>
    </source>
</reference>
<gene>
    <name evidence="2" type="ORF">CHO01_12250</name>
    <name evidence="3" type="ORF">HNR08_004087</name>
</gene>
<dbReference type="InterPro" id="IPR046288">
    <property type="entry name" value="DUF6325"/>
</dbReference>
<sequence>MRTIQLTVVGSLGPDALDVLHDAGVRGTREQTVLAAAVRDQAALQGLLQRLGSLGLDLVELRTLEPGAGDVEIVVAGRVGGLLAHMLADTGVVAGGHATSYRLRDVDLAEALDRLAELDRPPQGGEARAALTRQRGGPADDGRRPSGGETSMDVDEMGPIDYVVVEFPRDRMDGSAFPLLVDLVERGIIRVLDLAFLEKDDDGQVSGLELNDLDFDGEVDMTVFQGASSSLLDEDDLAEAAAALLPGRAAGVIVYENTWAAPFATALRRGGAQLVASGRIPVQALLASLDATDAA</sequence>
<organism evidence="2 4">
    <name type="scientific">Cellulomonas hominis</name>
    <dbReference type="NCBI Taxonomy" id="156981"/>
    <lineage>
        <taxon>Bacteria</taxon>
        <taxon>Bacillati</taxon>
        <taxon>Actinomycetota</taxon>
        <taxon>Actinomycetes</taxon>
        <taxon>Micrococcales</taxon>
        <taxon>Cellulomonadaceae</taxon>
        <taxon>Cellulomonas</taxon>
    </lineage>
</organism>
<accession>A0A511F9Z3</accession>
<keyword evidence="4" id="KW-1185">Reference proteome</keyword>